<keyword evidence="1" id="KW-0472">Membrane</keyword>
<comment type="caution">
    <text evidence="3">The sequence shown here is derived from an EMBL/GenBank/DDBJ whole genome shotgun (WGS) entry which is preliminary data.</text>
</comment>
<dbReference type="Proteomes" id="UP000717585">
    <property type="component" value="Unassembled WGS sequence"/>
</dbReference>
<feature type="transmembrane region" description="Helical" evidence="1">
    <location>
        <begin position="736"/>
        <end position="763"/>
    </location>
</feature>
<sequence>MKLWWASLLTCITVVTCSIIGVSPSVGHVESWPPTVCLVFDEIPTVSESMFGFDSAEAASFLKSSGMMISPTSFTDYANASSVVVDLAAMSVCFLFDSPPDPALFVIDLFSFTTTERGFGFTPASKLGYYCSSTCDFSDEIDPTPLELLSYLSSSSQMPASSLCYNSTSQEYVGTVQDIVHLLPGDSIEECSSATVLTMSDELLIQTHVEAGISVSSTLNDSFTYATLPFRTYIASPGVITSSYSVIPEIQYVEDIVEGPLFCSALGSGICTLLQDECWTDGTYEQFITCAESYFAPVTNPYIHLRQSTILGSAQHLDYDFDTTSLTSFAVSDAISVTISNVPDDSSLAGIRNDFVALIQTSGKVSHSWDFPWVEPDSSEDLSGDRFVEFVPRSMLSSTSDANSLSYYPAEGYDGFEVDNDPYAFASDARSSCDALNLCDPSSFSVSPSDGGGYILYCVKPILPTVSFSALAQDPPYKASSAVFSTKPLVATFTASPAAPYDFYTADLALSVETSADANVTISCDTGDTTKEIIAVPDGTVTRTTTLTLPTYYGRWRDRCLFDVPEPKLGGCAASIVSLGTDTLVVNTTVTNSGTLDGTFTGYVTVASAEGDFAATEQFDVAIEGSPLAAGVTVLSYSFAVPEDAAGFTATATCHLSAEFDDCWFQSGLDELNADASDTITRVVGTVEEDVGPIDSIAAAVMQLHTRVIATAVATVLAVLSPWLPDTTPDLVVVQVATGIGLGALGLASATVLGGALLALSWLKV</sequence>
<evidence type="ECO:0000313" key="3">
    <source>
        <dbReference type="EMBL" id="KAG9391921.1"/>
    </source>
</evidence>
<name>A0A8J6AQV6_9EUKA</name>
<dbReference type="AlphaFoldDB" id="A0A8J6AQV6"/>
<keyword evidence="2" id="KW-0732">Signal</keyword>
<feature type="signal peptide" evidence="2">
    <location>
        <begin position="1"/>
        <end position="17"/>
    </location>
</feature>
<feature type="chain" id="PRO_5035171684" evidence="2">
    <location>
        <begin position="18"/>
        <end position="765"/>
    </location>
</feature>
<proteinExistence type="predicted"/>
<evidence type="ECO:0000313" key="4">
    <source>
        <dbReference type="Proteomes" id="UP000717585"/>
    </source>
</evidence>
<accession>A0A8J6AQV6</accession>
<evidence type="ECO:0000256" key="2">
    <source>
        <dbReference type="SAM" id="SignalP"/>
    </source>
</evidence>
<keyword evidence="1" id="KW-1133">Transmembrane helix</keyword>
<evidence type="ECO:0000256" key="1">
    <source>
        <dbReference type="SAM" id="Phobius"/>
    </source>
</evidence>
<organism evidence="3 4">
    <name type="scientific">Carpediemonas membranifera</name>
    <dbReference type="NCBI Taxonomy" id="201153"/>
    <lineage>
        <taxon>Eukaryota</taxon>
        <taxon>Metamonada</taxon>
        <taxon>Carpediemonas-like organisms</taxon>
        <taxon>Carpediemonas</taxon>
    </lineage>
</organism>
<keyword evidence="1" id="KW-0812">Transmembrane</keyword>
<dbReference type="EMBL" id="JAHDYR010000044">
    <property type="protein sequence ID" value="KAG9391921.1"/>
    <property type="molecule type" value="Genomic_DNA"/>
</dbReference>
<reference evidence="3" key="1">
    <citation type="submission" date="2021-05" db="EMBL/GenBank/DDBJ databases">
        <title>A free-living protist that lacks canonical eukaryotic 1 DNA replication and segregation systems.</title>
        <authorList>
            <person name="Salas-Leiva D.E."/>
            <person name="Tromer E.C."/>
            <person name="Curtis B.A."/>
            <person name="Jerlstrom-Hultqvist J."/>
            <person name="Kolisko M."/>
            <person name="Yi Z."/>
            <person name="Salas-Leiva J.S."/>
            <person name="Gallot-Lavallee L."/>
            <person name="Kops G.J.P.L."/>
            <person name="Archibald J.M."/>
            <person name="Simpson A.G.B."/>
            <person name="Roger A.J."/>
        </authorList>
    </citation>
    <scope>NUCLEOTIDE SEQUENCE</scope>
    <source>
        <strain evidence="3">BICM</strain>
    </source>
</reference>
<keyword evidence="4" id="KW-1185">Reference proteome</keyword>
<gene>
    <name evidence="3" type="ORF">J8273_6812</name>
</gene>
<protein>
    <submittedName>
        <fullName evidence="3">Uncharacterized protein</fullName>
    </submittedName>
</protein>